<keyword evidence="5" id="KW-0560">Oxidoreductase</keyword>
<accession>A0ABY1BBG2</accession>
<keyword evidence="8" id="KW-1185">Reference proteome</keyword>
<organism evidence="7 8">
    <name type="scientific">Pseudomonas cuatrocienegasensis</name>
    <dbReference type="NCBI Taxonomy" id="543360"/>
    <lineage>
        <taxon>Bacteria</taxon>
        <taxon>Pseudomonadati</taxon>
        <taxon>Pseudomonadota</taxon>
        <taxon>Gammaproteobacteria</taxon>
        <taxon>Pseudomonadales</taxon>
        <taxon>Pseudomonadaceae</taxon>
        <taxon>Pseudomonas</taxon>
    </lineage>
</organism>
<dbReference type="InterPro" id="IPR029479">
    <property type="entry name" value="Nitroreductase"/>
</dbReference>
<name>A0ABY1BBG2_9PSED</name>
<evidence type="ECO:0000313" key="7">
    <source>
        <dbReference type="EMBL" id="SEQ45235.1"/>
    </source>
</evidence>
<dbReference type="PANTHER" id="PTHR43673">
    <property type="entry name" value="NAD(P)H NITROREDUCTASE YDGI-RELATED"/>
    <property type="match status" value="1"/>
</dbReference>
<sequence length="208" mass="22350">MTDMTNLIQNILESRTSINQFQPNRPLGDDVIASLVSYATKAPSAYNMQNWRFIAVQSEAAKDRLKAAAFEQQKVVDASVAFVICGTLAAHAQLAVALKPSVDASIMEQHMVDGWVAQANASHTDNPILQRDEAIRSASLASMTLMLAAQAMGLGSCAMSGFDAKKVILEFGLCANELPVMIVAVGYPEAGNWPQKPRKALSEVLSIV</sequence>
<evidence type="ECO:0000256" key="5">
    <source>
        <dbReference type="ARBA" id="ARBA00023002"/>
    </source>
</evidence>
<dbReference type="PANTHER" id="PTHR43673:SF2">
    <property type="entry name" value="NITROREDUCTASE"/>
    <property type="match status" value="1"/>
</dbReference>
<evidence type="ECO:0000313" key="8">
    <source>
        <dbReference type="Proteomes" id="UP000198512"/>
    </source>
</evidence>
<protein>
    <submittedName>
        <fullName evidence="7">Nitroreductase</fullName>
    </submittedName>
</protein>
<evidence type="ECO:0000256" key="1">
    <source>
        <dbReference type="ARBA" id="ARBA00001917"/>
    </source>
</evidence>
<proteinExistence type="inferred from homology"/>
<keyword evidence="4" id="KW-0288">FMN</keyword>
<dbReference type="Pfam" id="PF00881">
    <property type="entry name" value="Nitroreductase"/>
    <property type="match status" value="1"/>
</dbReference>
<evidence type="ECO:0000256" key="3">
    <source>
        <dbReference type="ARBA" id="ARBA00022630"/>
    </source>
</evidence>
<comment type="cofactor">
    <cofactor evidence="1">
        <name>FMN</name>
        <dbReference type="ChEBI" id="CHEBI:58210"/>
    </cofactor>
</comment>
<keyword evidence="3" id="KW-0285">Flavoprotein</keyword>
<comment type="caution">
    <text evidence="7">The sequence shown here is derived from an EMBL/GenBank/DDBJ whole genome shotgun (WGS) entry which is preliminary data.</text>
</comment>
<gene>
    <name evidence="7" type="ORF">SAMN05216600_10637</name>
</gene>
<evidence type="ECO:0000259" key="6">
    <source>
        <dbReference type="Pfam" id="PF00881"/>
    </source>
</evidence>
<comment type="similarity">
    <text evidence="2">Belongs to the nitroreductase family.</text>
</comment>
<evidence type="ECO:0000256" key="2">
    <source>
        <dbReference type="ARBA" id="ARBA00007118"/>
    </source>
</evidence>
<dbReference type="RefSeq" id="WP_069521244.1">
    <property type="nucleotide sequence ID" value="NZ_FOFP01000006.1"/>
</dbReference>
<evidence type="ECO:0000256" key="4">
    <source>
        <dbReference type="ARBA" id="ARBA00022643"/>
    </source>
</evidence>
<dbReference type="InterPro" id="IPR000415">
    <property type="entry name" value="Nitroreductase-like"/>
</dbReference>
<dbReference type="EMBL" id="FOFP01000006">
    <property type="protein sequence ID" value="SEQ45235.1"/>
    <property type="molecule type" value="Genomic_DNA"/>
</dbReference>
<dbReference type="SUPFAM" id="SSF55469">
    <property type="entry name" value="FMN-dependent nitroreductase-like"/>
    <property type="match status" value="1"/>
</dbReference>
<dbReference type="Gene3D" id="3.40.109.10">
    <property type="entry name" value="NADH Oxidase"/>
    <property type="match status" value="1"/>
</dbReference>
<dbReference type="Proteomes" id="UP000198512">
    <property type="component" value="Unassembled WGS sequence"/>
</dbReference>
<feature type="domain" description="Nitroreductase" evidence="6">
    <location>
        <begin position="13"/>
        <end position="187"/>
    </location>
</feature>
<reference evidence="7 8" key="1">
    <citation type="submission" date="2016-10" db="EMBL/GenBank/DDBJ databases">
        <authorList>
            <person name="Varghese N."/>
            <person name="Submissions S."/>
        </authorList>
    </citation>
    <scope>NUCLEOTIDE SEQUENCE [LARGE SCALE GENOMIC DNA]</scope>
    <source>
        <strain evidence="7 8">CIP 109853</strain>
    </source>
</reference>
<dbReference type="CDD" id="cd02137">
    <property type="entry name" value="MhqN-like"/>
    <property type="match status" value="1"/>
</dbReference>